<protein>
    <submittedName>
        <fullName evidence="2">Uncharacterized protein</fullName>
    </submittedName>
</protein>
<feature type="transmembrane region" description="Helical" evidence="1">
    <location>
        <begin position="162"/>
        <end position="182"/>
    </location>
</feature>
<evidence type="ECO:0000313" key="3">
    <source>
        <dbReference type="Proteomes" id="UP000030140"/>
    </source>
</evidence>
<dbReference type="EMBL" id="JSAQ01000001">
    <property type="protein sequence ID" value="KGO05441.1"/>
    <property type="molecule type" value="Genomic_DNA"/>
</dbReference>
<proteinExistence type="predicted"/>
<feature type="transmembrane region" description="Helical" evidence="1">
    <location>
        <begin position="17"/>
        <end position="35"/>
    </location>
</feature>
<comment type="caution">
    <text evidence="2">The sequence shown here is derived from an EMBL/GenBank/DDBJ whole genome shotgun (WGS) entry which is preliminary data.</text>
</comment>
<organism evidence="2 3">
    <name type="scientific">Dokdonia donghaensis DSW-1</name>
    <dbReference type="NCBI Taxonomy" id="1300343"/>
    <lineage>
        <taxon>Bacteria</taxon>
        <taxon>Pseudomonadati</taxon>
        <taxon>Bacteroidota</taxon>
        <taxon>Flavobacteriia</taxon>
        <taxon>Flavobacteriales</taxon>
        <taxon>Flavobacteriaceae</taxon>
        <taxon>Dokdonia</taxon>
    </lineage>
</organism>
<feature type="transmembrane region" description="Helical" evidence="1">
    <location>
        <begin position="98"/>
        <end position="117"/>
    </location>
</feature>
<evidence type="ECO:0000256" key="1">
    <source>
        <dbReference type="SAM" id="Phobius"/>
    </source>
</evidence>
<feature type="transmembrane region" description="Helical" evidence="1">
    <location>
        <begin position="42"/>
        <end position="62"/>
    </location>
</feature>
<keyword evidence="3" id="KW-1185">Reference proteome</keyword>
<accession>A0A0A2GT20</accession>
<dbReference type="AlphaFoldDB" id="A0A0A2GT20"/>
<keyword evidence="1" id="KW-0812">Transmembrane</keyword>
<keyword evidence="1" id="KW-0472">Membrane</keyword>
<evidence type="ECO:0000313" key="2">
    <source>
        <dbReference type="EMBL" id="KGO05441.1"/>
    </source>
</evidence>
<gene>
    <name evidence="2" type="ORF">NV36_00315</name>
</gene>
<feature type="transmembrane region" description="Helical" evidence="1">
    <location>
        <begin position="68"/>
        <end position="86"/>
    </location>
</feature>
<reference evidence="2 3" key="1">
    <citation type="submission" date="2014-10" db="EMBL/GenBank/DDBJ databases">
        <title>Draft genome sequence of the proteorhodopsin-containing marine bacterium Dokdonia donghaensis.</title>
        <authorList>
            <person name="Gomez-Consarnau L."/>
            <person name="Gonzalez J.M."/>
            <person name="Riedel T."/>
            <person name="Jaenicke S."/>
            <person name="Wagner-Doebler I."/>
            <person name="Fuhrman J.A."/>
        </authorList>
    </citation>
    <scope>NUCLEOTIDE SEQUENCE [LARGE SCALE GENOMIC DNA]</scope>
    <source>
        <strain evidence="2 3">DSW-1</strain>
    </source>
</reference>
<feature type="transmembrane region" description="Helical" evidence="1">
    <location>
        <begin position="188"/>
        <end position="207"/>
    </location>
</feature>
<feature type="transmembrane region" description="Helical" evidence="1">
    <location>
        <begin position="129"/>
        <end position="150"/>
    </location>
</feature>
<keyword evidence="1" id="KW-1133">Transmembrane helix</keyword>
<dbReference type="Proteomes" id="UP000030140">
    <property type="component" value="Unassembled WGS sequence"/>
</dbReference>
<sequence>MVALNVLALYFMREVRFLRYVQILTVAIFLLYYHINTFKVRILIVIILGMFLLREISVFYYGNSLGQIAYIILGCLAYGLICFKRLDMIQVLFRDKIAIICTFLFVILNLFMLNELISMVKDSYDGSFQASLIFLLGIIITLLGAVAVLYNQVVNSDRSLTFLFFIFCMIISDVSSLLGYYFNMGFFYYIDFVGATLGLSFFIHTVLDVRGEREDKELLKSML</sequence>
<name>A0A0A2GT20_9FLAO</name>